<dbReference type="GO" id="GO:0008541">
    <property type="term" value="C:proteasome regulatory particle, lid subcomplex"/>
    <property type="evidence" value="ECO:0007669"/>
    <property type="project" value="UniProtKB-ARBA"/>
</dbReference>
<dbReference type="Gene3D" id="1.25.40.570">
    <property type="match status" value="1"/>
</dbReference>
<dbReference type="Pfam" id="PF01399">
    <property type="entry name" value="PCI"/>
    <property type="match status" value="1"/>
</dbReference>
<dbReference type="EMBL" id="LMYN01000013">
    <property type="protein sequence ID" value="KSA03199.1"/>
    <property type="molecule type" value="Genomic_DNA"/>
</dbReference>
<keyword evidence="4" id="KW-1185">Reference proteome</keyword>
<evidence type="ECO:0000313" key="4">
    <source>
        <dbReference type="Proteomes" id="UP000054251"/>
    </source>
</evidence>
<feature type="domain" description="PCI" evidence="2">
    <location>
        <begin position="255"/>
        <end position="430"/>
    </location>
</feature>
<dbReference type="PANTHER" id="PTHR10678">
    <property type="entry name" value="26S PROTEASOME NON-ATPASE REGULATORY SUBUNIT 11/COP9 SIGNALOSOME COMPLEX SUBUNIT 2"/>
    <property type="match status" value="1"/>
</dbReference>
<proteinExistence type="predicted"/>
<dbReference type="SMART" id="SM00088">
    <property type="entry name" value="PINT"/>
    <property type="match status" value="1"/>
</dbReference>
<dbReference type="RefSeq" id="XP_015469301.1">
    <property type="nucleotide sequence ID" value="XM_015609926.1"/>
</dbReference>
<name>A0A0V1Q4S1_9ASCO</name>
<organism evidence="3 4">
    <name type="scientific">Debaryomyces fabryi</name>
    <dbReference type="NCBI Taxonomy" id="58627"/>
    <lineage>
        <taxon>Eukaryota</taxon>
        <taxon>Fungi</taxon>
        <taxon>Dikarya</taxon>
        <taxon>Ascomycota</taxon>
        <taxon>Saccharomycotina</taxon>
        <taxon>Pichiomycetes</taxon>
        <taxon>Debaryomycetaceae</taxon>
        <taxon>Debaryomyces</taxon>
    </lineage>
</organism>
<dbReference type="GeneID" id="26838105"/>
<accession>A0A0V1Q4S1</accession>
<dbReference type="Proteomes" id="UP000054251">
    <property type="component" value="Unassembled WGS sequence"/>
</dbReference>
<evidence type="ECO:0000313" key="3">
    <source>
        <dbReference type="EMBL" id="KSA03199.1"/>
    </source>
</evidence>
<dbReference type="OrthoDB" id="194139at2759"/>
<reference evidence="3 4" key="1">
    <citation type="submission" date="2015-11" db="EMBL/GenBank/DDBJ databases">
        <title>The genome of Debaryomyces fabryi.</title>
        <authorList>
            <person name="Tafer H."/>
            <person name="Lopandic K."/>
        </authorList>
    </citation>
    <scope>NUCLEOTIDE SEQUENCE [LARGE SCALE GENOMIC DNA]</scope>
    <source>
        <strain evidence="3 4">CBS 789</strain>
    </source>
</reference>
<evidence type="ECO:0000256" key="1">
    <source>
        <dbReference type="SAM" id="MobiDB-lite"/>
    </source>
</evidence>
<feature type="compositionally biased region" description="Acidic residues" evidence="1">
    <location>
        <begin position="1"/>
        <end position="27"/>
    </location>
</feature>
<protein>
    <recommendedName>
        <fullName evidence="2">PCI domain-containing protein</fullName>
    </recommendedName>
</protein>
<dbReference type="SMART" id="SM00753">
    <property type="entry name" value="PAM"/>
    <property type="match status" value="1"/>
</dbReference>
<gene>
    <name evidence="3" type="ORF">AC631_01096</name>
</gene>
<evidence type="ECO:0000259" key="2">
    <source>
        <dbReference type="PROSITE" id="PS50250"/>
    </source>
</evidence>
<dbReference type="InterPro" id="IPR036390">
    <property type="entry name" value="WH_DNA-bd_sf"/>
</dbReference>
<feature type="region of interest" description="Disordered" evidence="1">
    <location>
        <begin position="1"/>
        <end position="37"/>
    </location>
</feature>
<dbReference type="SUPFAM" id="SSF46785">
    <property type="entry name" value="Winged helix' DNA-binding domain"/>
    <property type="match status" value="1"/>
</dbReference>
<sequence>MSDEEDFLSEESYEFEFEEDEDEDVEENENHPDYGVENKYYNAKGLKDDDTDGAIREFKAIVEAGLTDQDNIEWIFKSYKQLMKINFSKQNYDETLKYFEKLTKLMLKVNRNYAEESMSKILNNYSLANDKQFVSRLYDIILEFLEKSNRSEQYNDRLWLKININKLNILLENREFDKCAGLIELINNTLQLVSETTRNSYSLEVIAAEIEYYSQLNRASLSELNQLYRKSMTITTAVTHPKIMGTIRECGAKVHFYRGNFEKARLEFYECFKNFDETGSPLKKKILKYLALCSMLAENEVNPFESQETQTYSQLSEYTNLILLLKCYDELDLHGFNGIINKIKDENDPLANDEIFNFASNRILENLRSKIILNLLKSYKIIKFEYITKKLNINQEQLEEMILKLASKGKLLNAKLDFIGGYIEIDSKQKISPLPLTIDSKEIYFNMKCLDAINMNSVVSNNNSVSDIKYDVDDSMEIDTDSRPRTATSIFEQDASSPFFNKVQRRESILSKFLLFNDMPTLEEEWFTVIDPWYRYISSAIPAQMKDSLSQKDQIFSEQRAENASNNNLASMNVNEPTADNSHRNSVTQKSANMAQIAMDDSKGFSGIDRVDILINWCRELRNYQNKLSTNYN</sequence>
<dbReference type="AlphaFoldDB" id="A0A0V1Q4S1"/>
<dbReference type="InterPro" id="IPR000717">
    <property type="entry name" value="PCI_dom"/>
</dbReference>
<dbReference type="PROSITE" id="PS50250">
    <property type="entry name" value="PCI"/>
    <property type="match status" value="1"/>
</dbReference>
<comment type="caution">
    <text evidence="3">The sequence shown here is derived from an EMBL/GenBank/DDBJ whole genome shotgun (WGS) entry which is preliminary data.</text>
</comment>
<dbReference type="InterPro" id="IPR050871">
    <property type="entry name" value="26S_Proteasome/COP9_Components"/>
</dbReference>